<dbReference type="Proteomes" id="UP000032749">
    <property type="component" value="Chromosome"/>
</dbReference>
<dbReference type="HOGENOM" id="CLU_110687_1_2_6"/>
<protein>
    <recommendedName>
        <fullName evidence="3">Toxin HigB-2</fullName>
    </recommendedName>
</protein>
<proteinExistence type="predicted"/>
<accession>R4YRM0</accession>
<dbReference type="OrthoDB" id="197283at2"/>
<dbReference type="STRING" id="698738.OLEAN_C36850"/>
<organism evidence="1 2">
    <name type="scientific">Oleispira antarctica RB-8</name>
    <dbReference type="NCBI Taxonomy" id="698738"/>
    <lineage>
        <taxon>Bacteria</taxon>
        <taxon>Pseudomonadati</taxon>
        <taxon>Pseudomonadota</taxon>
        <taxon>Gammaproteobacteria</taxon>
        <taxon>Oceanospirillales</taxon>
        <taxon>Oceanospirillaceae</taxon>
        <taxon>Oleispira</taxon>
    </lineage>
</organism>
<keyword evidence="2" id="KW-1185">Reference proteome</keyword>
<dbReference type="InterPro" id="IPR009387">
    <property type="entry name" value="HigB-2"/>
</dbReference>
<name>R4YRM0_OLEAN</name>
<dbReference type="EMBL" id="FO203512">
    <property type="protein sequence ID" value="CCK77861.1"/>
    <property type="molecule type" value="Genomic_DNA"/>
</dbReference>
<dbReference type="KEGG" id="oai:OLEAN_C36850"/>
<sequence length="110" mass="12760">MKGLFVESSIFSKNRADYLSDDEYRQLQTELLITPTKGDVIQGTGGLRKIRSSSKGSGKRGGVRIIYYYLDIFNRFYLLTLYAKNEMTDLTAQDKKHLKHFLEDWINEQA</sequence>
<dbReference type="PIRSF" id="PIRSF039032">
    <property type="entry name" value="HigB-2"/>
    <property type="match status" value="1"/>
</dbReference>
<dbReference type="AlphaFoldDB" id="R4YRM0"/>
<dbReference type="PATRIC" id="fig|698738.3.peg.3834"/>
<evidence type="ECO:0000313" key="2">
    <source>
        <dbReference type="Proteomes" id="UP000032749"/>
    </source>
</evidence>
<evidence type="ECO:0008006" key="3">
    <source>
        <dbReference type="Google" id="ProtNLM"/>
    </source>
</evidence>
<gene>
    <name evidence="1" type="ORF">OLEAN_C36850</name>
</gene>
<reference evidence="1 2" key="1">
    <citation type="journal article" date="2013" name="Nat. Commun.">
        <title>Genome sequence and functional genomic analysis of the oil-degrading bacterium Oleispira antarctica.</title>
        <authorList>
            <person name="Kube M."/>
            <person name="Chernikova T.N."/>
            <person name="Al-Ramahi Y."/>
            <person name="Beloqui A."/>
            <person name="Lopez-Cortez N."/>
            <person name="Guazzaroni M.E."/>
            <person name="Heipieper H.J."/>
            <person name="Klages S."/>
            <person name="Kotsyurbenko O.R."/>
            <person name="Langer I."/>
            <person name="Nechitaylo T.Y."/>
            <person name="Lunsdorf H."/>
            <person name="Fernandez M."/>
            <person name="Juarez S."/>
            <person name="Ciordia S."/>
            <person name="Singer A."/>
            <person name="Kagan O."/>
            <person name="Egorova O."/>
            <person name="Petit P.A."/>
            <person name="Stogios P."/>
            <person name="Kim Y."/>
            <person name="Tchigvintsev A."/>
            <person name="Flick R."/>
            <person name="Denaro R."/>
            <person name="Genovese M."/>
            <person name="Albar J.P."/>
            <person name="Reva O.N."/>
            <person name="Martinez-Gomariz M."/>
            <person name="Tran H."/>
            <person name="Ferrer M."/>
            <person name="Savchenko A."/>
            <person name="Yakunin A.F."/>
            <person name="Yakimov M.M."/>
            <person name="Golyshina O.V."/>
            <person name="Reinhardt R."/>
            <person name="Golyshin P.N."/>
        </authorList>
    </citation>
    <scope>NUCLEOTIDE SEQUENCE [LARGE SCALE GENOMIC DNA]</scope>
</reference>
<evidence type="ECO:0000313" key="1">
    <source>
        <dbReference type="EMBL" id="CCK77861.1"/>
    </source>
</evidence>